<organism evidence="1 2">
    <name type="scientific">Aspergillus carbonarius (strain ITEM 5010)</name>
    <dbReference type="NCBI Taxonomy" id="602072"/>
    <lineage>
        <taxon>Eukaryota</taxon>
        <taxon>Fungi</taxon>
        <taxon>Dikarya</taxon>
        <taxon>Ascomycota</taxon>
        <taxon>Pezizomycotina</taxon>
        <taxon>Eurotiomycetes</taxon>
        <taxon>Eurotiomycetidae</taxon>
        <taxon>Eurotiales</taxon>
        <taxon>Aspergillaceae</taxon>
        <taxon>Aspergillus</taxon>
        <taxon>Aspergillus subgen. Circumdati</taxon>
    </lineage>
</organism>
<gene>
    <name evidence="1" type="ORF">ASPCADRAFT_212356</name>
</gene>
<protein>
    <submittedName>
        <fullName evidence="1">Uncharacterized protein</fullName>
    </submittedName>
</protein>
<evidence type="ECO:0000313" key="1">
    <source>
        <dbReference type="EMBL" id="OOF89952.1"/>
    </source>
</evidence>
<dbReference type="Proteomes" id="UP000188318">
    <property type="component" value="Unassembled WGS sequence"/>
</dbReference>
<dbReference type="VEuPathDB" id="FungiDB:ASPCADRAFT_212356"/>
<dbReference type="EMBL" id="KV907638">
    <property type="protein sequence ID" value="OOF89952.1"/>
    <property type="molecule type" value="Genomic_DNA"/>
</dbReference>
<keyword evidence="2" id="KW-1185">Reference proteome</keyword>
<name>A0A1R3R646_ASPC5</name>
<reference evidence="2" key="1">
    <citation type="journal article" date="2017" name="Genome Biol.">
        <title>Comparative genomics reveals high biological diversity and specific adaptations in the industrially and medically important fungal genus Aspergillus.</title>
        <authorList>
            <person name="de Vries R.P."/>
            <person name="Riley R."/>
            <person name="Wiebenga A."/>
            <person name="Aguilar-Osorio G."/>
            <person name="Amillis S."/>
            <person name="Uchima C.A."/>
            <person name="Anderluh G."/>
            <person name="Asadollahi M."/>
            <person name="Askin M."/>
            <person name="Barry K."/>
            <person name="Battaglia E."/>
            <person name="Bayram O."/>
            <person name="Benocci T."/>
            <person name="Braus-Stromeyer S.A."/>
            <person name="Caldana C."/>
            <person name="Canovas D."/>
            <person name="Cerqueira G.C."/>
            <person name="Chen F."/>
            <person name="Chen W."/>
            <person name="Choi C."/>
            <person name="Clum A."/>
            <person name="Dos Santos R.A."/>
            <person name="Damasio A.R."/>
            <person name="Diallinas G."/>
            <person name="Emri T."/>
            <person name="Fekete E."/>
            <person name="Flipphi M."/>
            <person name="Freyberg S."/>
            <person name="Gallo A."/>
            <person name="Gournas C."/>
            <person name="Habgood R."/>
            <person name="Hainaut M."/>
            <person name="Harispe M.L."/>
            <person name="Henrissat B."/>
            <person name="Hilden K.S."/>
            <person name="Hope R."/>
            <person name="Hossain A."/>
            <person name="Karabika E."/>
            <person name="Karaffa L."/>
            <person name="Karanyi Z."/>
            <person name="Krasevec N."/>
            <person name="Kuo A."/>
            <person name="Kusch H."/>
            <person name="LaButti K."/>
            <person name="Lagendijk E.L."/>
            <person name="Lapidus A."/>
            <person name="Levasseur A."/>
            <person name="Lindquist E."/>
            <person name="Lipzen A."/>
            <person name="Logrieco A.F."/>
            <person name="MacCabe A."/>
            <person name="Maekelae M.R."/>
            <person name="Malavazi I."/>
            <person name="Melin P."/>
            <person name="Meyer V."/>
            <person name="Mielnichuk N."/>
            <person name="Miskei M."/>
            <person name="Molnar A.P."/>
            <person name="Mule G."/>
            <person name="Ngan C.Y."/>
            <person name="Orejas M."/>
            <person name="Orosz E."/>
            <person name="Ouedraogo J.P."/>
            <person name="Overkamp K.M."/>
            <person name="Park H.-S."/>
            <person name="Perrone G."/>
            <person name="Piumi F."/>
            <person name="Punt P.J."/>
            <person name="Ram A.F."/>
            <person name="Ramon A."/>
            <person name="Rauscher S."/>
            <person name="Record E."/>
            <person name="Riano-Pachon D.M."/>
            <person name="Robert V."/>
            <person name="Roehrig J."/>
            <person name="Ruller R."/>
            <person name="Salamov A."/>
            <person name="Salih N.S."/>
            <person name="Samson R.A."/>
            <person name="Sandor E."/>
            <person name="Sanguinetti M."/>
            <person name="Schuetze T."/>
            <person name="Sepcic K."/>
            <person name="Shelest E."/>
            <person name="Sherlock G."/>
            <person name="Sophianopoulou V."/>
            <person name="Squina F.M."/>
            <person name="Sun H."/>
            <person name="Susca A."/>
            <person name="Todd R.B."/>
            <person name="Tsang A."/>
            <person name="Unkles S.E."/>
            <person name="van de Wiele N."/>
            <person name="van Rossen-Uffink D."/>
            <person name="Oliveira J.V."/>
            <person name="Vesth T.C."/>
            <person name="Visser J."/>
            <person name="Yu J.-H."/>
            <person name="Zhou M."/>
            <person name="Andersen M.R."/>
            <person name="Archer D.B."/>
            <person name="Baker S.E."/>
            <person name="Benoit I."/>
            <person name="Brakhage A.A."/>
            <person name="Braus G.H."/>
            <person name="Fischer R."/>
            <person name="Frisvad J.C."/>
            <person name="Goldman G.H."/>
            <person name="Houbraken J."/>
            <person name="Oakley B."/>
            <person name="Pocsi I."/>
            <person name="Scazzocchio C."/>
            <person name="Seiboth B."/>
            <person name="vanKuyk P.A."/>
            <person name="Wortman J."/>
            <person name="Dyer P.S."/>
            <person name="Grigoriev I.V."/>
        </authorList>
    </citation>
    <scope>NUCLEOTIDE SEQUENCE [LARGE SCALE GENOMIC DNA]</scope>
    <source>
        <strain evidence="2">ITEM 5010</strain>
    </source>
</reference>
<accession>A0A1R3R646</accession>
<evidence type="ECO:0000313" key="2">
    <source>
        <dbReference type="Proteomes" id="UP000188318"/>
    </source>
</evidence>
<sequence>MYRMSHCMGYWRIFRRPRPDGVEIVGTSELYVAHDSLWTSSLFGNPSLGSDIEVIPDSIKEADTRNPLS</sequence>
<proteinExistence type="predicted"/>
<dbReference type="AlphaFoldDB" id="A0A1R3R646"/>